<dbReference type="EMBL" id="JBHSDI010000010">
    <property type="protein sequence ID" value="MFC4258719.1"/>
    <property type="molecule type" value="Genomic_DNA"/>
</dbReference>
<name>A0ABV8QI02_9GAMM</name>
<dbReference type="InterPro" id="IPR021431">
    <property type="entry name" value="DUF3080"/>
</dbReference>
<keyword evidence="3" id="KW-1185">Reference proteome</keyword>
<dbReference type="PROSITE" id="PS51257">
    <property type="entry name" value="PROKAR_LIPOPROTEIN"/>
    <property type="match status" value="1"/>
</dbReference>
<evidence type="ECO:0000313" key="3">
    <source>
        <dbReference type="Proteomes" id="UP001595798"/>
    </source>
</evidence>
<accession>A0ABV8QI02</accession>
<proteinExistence type="predicted"/>
<keyword evidence="1" id="KW-0732">Signal</keyword>
<dbReference type="Pfam" id="PF11279">
    <property type="entry name" value="DUF3080"/>
    <property type="match status" value="1"/>
</dbReference>
<organism evidence="2 3">
    <name type="scientific">Marinobacter lacisalsi</name>
    <dbReference type="NCBI Taxonomy" id="475979"/>
    <lineage>
        <taxon>Bacteria</taxon>
        <taxon>Pseudomonadati</taxon>
        <taxon>Pseudomonadota</taxon>
        <taxon>Gammaproteobacteria</taxon>
        <taxon>Pseudomonadales</taxon>
        <taxon>Marinobacteraceae</taxon>
        <taxon>Marinobacter</taxon>
    </lineage>
</organism>
<feature type="chain" id="PRO_5045691802" evidence="1">
    <location>
        <begin position="22"/>
        <end position="351"/>
    </location>
</feature>
<comment type="caution">
    <text evidence="2">The sequence shown here is derived from an EMBL/GenBank/DDBJ whole genome shotgun (WGS) entry which is preliminary data.</text>
</comment>
<evidence type="ECO:0000256" key="1">
    <source>
        <dbReference type="SAM" id="SignalP"/>
    </source>
</evidence>
<gene>
    <name evidence="2" type="ORF">ACFOZ5_06695</name>
</gene>
<evidence type="ECO:0000313" key="2">
    <source>
        <dbReference type="EMBL" id="MFC4258719.1"/>
    </source>
</evidence>
<protein>
    <submittedName>
        <fullName evidence="2">DUF3080 domain-containing protein</fullName>
    </submittedName>
</protein>
<sequence>MRCFSAIERSLPALLMTLALAGCNPFSAPESMMDEYVERTARVLDQPYQLSTIPATDPLPRRRERVLEMPAVELGMLDFLSIFGCELQVVAGERASVLGRVMQPANRLRYEVRFINAAQECLPEIDDESLRADVTNAVESKRESLPVAIWNATWGVEEIEALLTRSKGLYPLEPGSGIASLATDLEALNALLKPLWQGETDVRLDELGAIHQQWQAHEAAGQLILSARMLITRLDDASDVIESRLDDRPLCLDGKPNNQSDIVQSMFFSVFIERVQPYLAQVRRGREDIIRPLSRLAERQTKVMPEGFEGWYEQYLKLDGDSLWAELDASQQRHVELWQRQLEQCGLRPGV</sequence>
<feature type="signal peptide" evidence="1">
    <location>
        <begin position="1"/>
        <end position="21"/>
    </location>
</feature>
<dbReference type="Proteomes" id="UP001595798">
    <property type="component" value="Unassembled WGS sequence"/>
</dbReference>
<dbReference type="RefSeq" id="WP_379886245.1">
    <property type="nucleotide sequence ID" value="NZ_JBHSDI010000010.1"/>
</dbReference>
<reference evidence="3" key="1">
    <citation type="journal article" date="2019" name="Int. J. Syst. Evol. Microbiol.">
        <title>The Global Catalogue of Microorganisms (GCM) 10K type strain sequencing project: providing services to taxonomists for standard genome sequencing and annotation.</title>
        <authorList>
            <consortium name="The Broad Institute Genomics Platform"/>
            <consortium name="The Broad Institute Genome Sequencing Center for Infectious Disease"/>
            <person name="Wu L."/>
            <person name="Ma J."/>
        </authorList>
    </citation>
    <scope>NUCLEOTIDE SEQUENCE [LARGE SCALE GENOMIC DNA]</scope>
    <source>
        <strain evidence="3">CECT 7297</strain>
    </source>
</reference>